<evidence type="ECO:0008006" key="4">
    <source>
        <dbReference type="Google" id="ProtNLM"/>
    </source>
</evidence>
<dbReference type="RefSeq" id="WP_161836678.1">
    <property type="nucleotide sequence ID" value="NZ_CP048000.1"/>
</dbReference>
<evidence type="ECO:0000313" key="3">
    <source>
        <dbReference type="Proteomes" id="UP000464314"/>
    </source>
</evidence>
<feature type="transmembrane region" description="Helical" evidence="1">
    <location>
        <begin position="186"/>
        <end position="204"/>
    </location>
</feature>
<feature type="transmembrane region" description="Helical" evidence="1">
    <location>
        <begin position="78"/>
        <end position="99"/>
    </location>
</feature>
<protein>
    <recommendedName>
        <fullName evidence="4">Acyltransferase 3 domain-containing protein</fullName>
    </recommendedName>
</protein>
<feature type="transmembrane region" description="Helical" evidence="1">
    <location>
        <begin position="146"/>
        <end position="166"/>
    </location>
</feature>
<feature type="transmembrane region" description="Helical" evidence="1">
    <location>
        <begin position="12"/>
        <end position="32"/>
    </location>
</feature>
<keyword evidence="3" id="KW-1185">Reference proteome</keyword>
<sequence length="342" mass="40013">MEGEKKYSAEMDLFKGILVLLMIFAHCIQFFGEEEKIYQGNIVNYINLTTFPGFLFAYGFVCYRAYFAKHFQIVWKKMLVNALRTLFAFYLSSIAYFAFVEDKIFRMDLIRDVISIRQFGGWSEFLVSFSAVIIIGLVMFPVFNRLNYYGFMVIAVISLAACFIPYHKITIPQAALFLGSYDYITFPVIQYLVYFAAGIVISKYGLKFNKYLFAGTFLISLPTVVYFIRKQMMPERFPPSVLYVIGGAFFIYFYYVLCCFAVKKIGKSKMPLYSINYVKKVGTNSLFYLLISNIFIFSFKGSAFWYKDFRFALGFYVFLLFVLNYIVYLIYKNKNSSYHINN</sequence>
<evidence type="ECO:0000313" key="2">
    <source>
        <dbReference type="EMBL" id="QHQ59842.1"/>
    </source>
</evidence>
<feature type="transmembrane region" description="Helical" evidence="1">
    <location>
        <begin position="311"/>
        <end position="331"/>
    </location>
</feature>
<keyword evidence="1" id="KW-0472">Membrane</keyword>
<accession>A0A6P1TIC7</accession>
<feature type="transmembrane region" description="Helical" evidence="1">
    <location>
        <begin position="240"/>
        <end position="262"/>
    </location>
</feature>
<dbReference type="Proteomes" id="UP000464314">
    <property type="component" value="Chromosome"/>
</dbReference>
<keyword evidence="1" id="KW-1133">Transmembrane helix</keyword>
<name>A0A6P1TIC7_9FIRM</name>
<feature type="transmembrane region" description="Helical" evidence="1">
    <location>
        <begin position="211"/>
        <end position="228"/>
    </location>
</feature>
<gene>
    <name evidence="2" type="ORF">Ana3638_02715</name>
</gene>
<organism evidence="2 3">
    <name type="scientific">Anaerocolumna sedimenticola</name>
    <dbReference type="NCBI Taxonomy" id="2696063"/>
    <lineage>
        <taxon>Bacteria</taxon>
        <taxon>Bacillati</taxon>
        <taxon>Bacillota</taxon>
        <taxon>Clostridia</taxon>
        <taxon>Lachnospirales</taxon>
        <taxon>Lachnospiraceae</taxon>
        <taxon>Anaerocolumna</taxon>
    </lineage>
</organism>
<dbReference type="AlphaFoldDB" id="A0A6P1TIC7"/>
<reference evidence="2 3" key="1">
    <citation type="submission" date="2020-01" db="EMBL/GenBank/DDBJ databases">
        <title>Genome analysis of Anaerocolumna sp. CBA3638.</title>
        <authorList>
            <person name="Kim J."/>
            <person name="Roh S.W."/>
        </authorList>
    </citation>
    <scope>NUCLEOTIDE SEQUENCE [LARGE SCALE GENOMIC DNA]</scope>
    <source>
        <strain evidence="2 3">CBA3638</strain>
    </source>
</reference>
<feature type="transmembrane region" description="Helical" evidence="1">
    <location>
        <begin position="286"/>
        <end position="305"/>
    </location>
</feature>
<feature type="transmembrane region" description="Helical" evidence="1">
    <location>
        <begin position="44"/>
        <end position="66"/>
    </location>
</feature>
<keyword evidence="1" id="KW-0812">Transmembrane</keyword>
<dbReference type="EMBL" id="CP048000">
    <property type="protein sequence ID" value="QHQ59842.1"/>
    <property type="molecule type" value="Genomic_DNA"/>
</dbReference>
<evidence type="ECO:0000256" key="1">
    <source>
        <dbReference type="SAM" id="Phobius"/>
    </source>
</evidence>
<proteinExistence type="predicted"/>
<dbReference type="KEGG" id="anr:Ana3638_02715"/>
<feature type="transmembrane region" description="Helical" evidence="1">
    <location>
        <begin position="119"/>
        <end position="139"/>
    </location>
</feature>